<comment type="caution">
    <text evidence="4">The sequence shown here is derived from an EMBL/GenBank/DDBJ whole genome shotgun (WGS) entry which is preliminary data.</text>
</comment>
<keyword evidence="5" id="KW-1185">Reference proteome</keyword>
<gene>
    <name evidence="4" type="ORF">DAPK24_034720</name>
</gene>
<organism evidence="4 5">
    <name type="scientific">Pichia kluyveri</name>
    <name type="common">Yeast</name>
    <dbReference type="NCBI Taxonomy" id="36015"/>
    <lineage>
        <taxon>Eukaryota</taxon>
        <taxon>Fungi</taxon>
        <taxon>Dikarya</taxon>
        <taxon>Ascomycota</taxon>
        <taxon>Saccharomycotina</taxon>
        <taxon>Pichiomycetes</taxon>
        <taxon>Pichiales</taxon>
        <taxon>Pichiaceae</taxon>
        <taxon>Pichia</taxon>
    </lineage>
</organism>
<proteinExistence type="inferred from homology"/>
<dbReference type="InterPro" id="IPR036291">
    <property type="entry name" value="NAD(P)-bd_dom_sf"/>
</dbReference>
<evidence type="ECO:0000256" key="2">
    <source>
        <dbReference type="ARBA" id="ARBA00006617"/>
    </source>
</evidence>
<dbReference type="EMBL" id="BTGB01000005">
    <property type="protein sequence ID" value="GMM46897.1"/>
    <property type="molecule type" value="Genomic_DNA"/>
</dbReference>
<dbReference type="SUPFAM" id="SSF51735">
    <property type="entry name" value="NAD(P)-binding Rossmann-fold domains"/>
    <property type="match status" value="1"/>
</dbReference>
<accession>A0AAV5R7F0</accession>
<dbReference type="GO" id="GO:0051170">
    <property type="term" value="P:import into nucleus"/>
    <property type="evidence" value="ECO:0007669"/>
    <property type="project" value="TreeGrafter"/>
</dbReference>
<keyword evidence="3" id="KW-0496">Mitochondrion</keyword>
<evidence type="ECO:0000313" key="5">
    <source>
        <dbReference type="Proteomes" id="UP001378960"/>
    </source>
</evidence>
<evidence type="ECO:0000313" key="4">
    <source>
        <dbReference type="EMBL" id="GMM46897.1"/>
    </source>
</evidence>
<keyword evidence="3" id="KW-0472">Membrane</keyword>
<dbReference type="AlphaFoldDB" id="A0AAV5R7F0"/>
<dbReference type="GO" id="GO:0005741">
    <property type="term" value="C:mitochondrial outer membrane"/>
    <property type="evidence" value="ECO:0007669"/>
    <property type="project" value="UniProtKB-SubCell"/>
</dbReference>
<evidence type="ECO:0000256" key="1">
    <source>
        <dbReference type="ARBA" id="ARBA00004450"/>
    </source>
</evidence>
<dbReference type="Proteomes" id="UP001378960">
    <property type="component" value="Unassembled WGS sequence"/>
</dbReference>
<protein>
    <submittedName>
        <fullName evidence="4">Fmp52 protein</fullName>
    </submittedName>
</protein>
<evidence type="ECO:0000256" key="3">
    <source>
        <dbReference type="ARBA" id="ARBA00022787"/>
    </source>
</evidence>
<comment type="similarity">
    <text evidence="2">Belongs to the FMP52 family.</text>
</comment>
<name>A0AAV5R7F0_PICKL</name>
<reference evidence="4 5" key="1">
    <citation type="journal article" date="2023" name="Elife">
        <title>Identification of key yeast species and microbe-microbe interactions impacting larval growth of Drosophila in the wild.</title>
        <authorList>
            <person name="Mure A."/>
            <person name="Sugiura Y."/>
            <person name="Maeda R."/>
            <person name="Honda K."/>
            <person name="Sakurai N."/>
            <person name="Takahashi Y."/>
            <person name="Watada M."/>
            <person name="Katoh T."/>
            <person name="Gotoh A."/>
            <person name="Gotoh Y."/>
            <person name="Taniguchi I."/>
            <person name="Nakamura K."/>
            <person name="Hayashi T."/>
            <person name="Katayama T."/>
            <person name="Uemura T."/>
            <person name="Hattori Y."/>
        </authorList>
    </citation>
    <scope>NUCLEOTIDE SEQUENCE [LARGE SCALE GENOMIC DNA]</scope>
    <source>
        <strain evidence="4 5">PK-24</strain>
    </source>
</reference>
<dbReference type="PANTHER" id="PTHR14097">
    <property type="entry name" value="OXIDOREDUCTASE HTATIP2"/>
    <property type="match status" value="1"/>
</dbReference>
<dbReference type="Gene3D" id="3.40.50.720">
    <property type="entry name" value="NAD(P)-binding Rossmann-like Domain"/>
    <property type="match status" value="1"/>
</dbReference>
<dbReference type="PANTHER" id="PTHR14097:SF7">
    <property type="entry name" value="OXIDOREDUCTASE HTATIP2"/>
    <property type="match status" value="1"/>
</dbReference>
<comment type="subcellular location">
    <subcellularLocation>
        <location evidence="1">Mitochondrion outer membrane</location>
        <topology evidence="1">Peripheral membrane protein</topology>
    </subcellularLocation>
</comment>
<keyword evidence="3" id="KW-1000">Mitochondrion outer membrane</keyword>
<sequence length="231" mass="25836">MTSIFAIGATGLVGSHLVSKAIECSEVKELVTLTRRDYDREDKKLNKIIINNDNNQWYDIIKNSREIPIGSTFFSSFGTTRKLAGSAENFVKIDHDINYDSFQSAKENGKFTTAIIVSSMGSNKDSNFLYMKTKGQLEEDIINLKFKRTIILKPGILLGERSVSKGINNTIAEKIGSFFRGTFLNSTIGYPVYGEEVAKCAIKLSLRPINEDIDNEIIYVNSDEIIKIANN</sequence>